<feature type="signal peptide" evidence="2">
    <location>
        <begin position="1"/>
        <end position="32"/>
    </location>
</feature>
<dbReference type="InterPro" id="IPR011990">
    <property type="entry name" value="TPR-like_helical_dom_sf"/>
</dbReference>
<keyword evidence="2" id="KW-0732">Signal</keyword>
<gene>
    <name evidence="4" type="ordered locus">Lcho_1543</name>
</gene>
<feature type="region of interest" description="Disordered" evidence="1">
    <location>
        <begin position="256"/>
        <end position="278"/>
    </location>
</feature>
<evidence type="ECO:0000259" key="3">
    <source>
        <dbReference type="Pfam" id="PF05036"/>
    </source>
</evidence>
<proteinExistence type="predicted"/>
<evidence type="ECO:0000256" key="2">
    <source>
        <dbReference type="SAM" id="SignalP"/>
    </source>
</evidence>
<feature type="chain" id="PRO_5002773152" evidence="2">
    <location>
        <begin position="33"/>
        <end position="834"/>
    </location>
</feature>
<reference evidence="4 5" key="1">
    <citation type="submission" date="2008-03" db="EMBL/GenBank/DDBJ databases">
        <title>Complete sequence of Leptothrix cholodnii SP-6.</title>
        <authorList>
            <consortium name="US DOE Joint Genome Institute"/>
            <person name="Copeland A."/>
            <person name="Lucas S."/>
            <person name="Lapidus A."/>
            <person name="Glavina del Rio T."/>
            <person name="Dalin E."/>
            <person name="Tice H."/>
            <person name="Bruce D."/>
            <person name="Goodwin L."/>
            <person name="Pitluck S."/>
            <person name="Chertkov O."/>
            <person name="Brettin T."/>
            <person name="Detter J.C."/>
            <person name="Han C."/>
            <person name="Kuske C.R."/>
            <person name="Schmutz J."/>
            <person name="Larimer F."/>
            <person name="Land M."/>
            <person name="Hauser L."/>
            <person name="Kyrpides N."/>
            <person name="Lykidis A."/>
            <person name="Emerson D."/>
            <person name="Richardson P."/>
        </authorList>
    </citation>
    <scope>NUCLEOTIDE SEQUENCE [LARGE SCALE GENOMIC DNA]</scope>
    <source>
        <strain evidence="5">ATCC 51168 / LMG 8142 / SP-6</strain>
    </source>
</reference>
<keyword evidence="5" id="KW-1185">Reference proteome</keyword>
<feature type="compositionally biased region" description="Low complexity" evidence="1">
    <location>
        <begin position="256"/>
        <end position="273"/>
    </location>
</feature>
<dbReference type="AlphaFoldDB" id="B1XWE3"/>
<dbReference type="Pfam" id="PF05036">
    <property type="entry name" value="SPOR"/>
    <property type="match status" value="1"/>
</dbReference>
<sequence precursor="true">MSRAFSTPCALPALVPLAAAICLFAATTAVRAQVLDDVELRREGADAVAQVRLTVPVRYVRSVSSRTGELAQAYYEVLEGPGAQGAPQLPAERRIAGGGGLPTLTISDEPVGGSTTERKLVIRTSPPSRLRVRAGRDNRSIEVVLDGLGAKVQPAVPVAALPQAQPGQRLVVVLHSSTDPSLQLPAPVPAALQDYQLGTAQRVVDGVTLYELTLGPFASQAEAARALGLLRKRFPKASVMALPGAPTAAAAAAAPATADTPSAAPTAPAATPIDPERAGPADLALAQAADARGDLPTALEALNRVLDLPPNRASREAQELIGVVRLKAGETTRARREFELFLKLYPTGADAKRVAARLAALPAPGATEAVRAERPPVPATTTLNGSAGLYYYGGQSQIRSEEFRDSSIGGLPELVQNPTISGVDQKLAIANVDLNYRHRDAEQDLRFVFRDSYQANMLAGKPDRNKLSALYVDHRSFKTGTSVRLGRQSPLGGGILGRFDGLQAGYAFAPKWKVNVVGGRPADKLQQTRRYFFGTSVDADAITEHVGGSLYAIEQKIDGVTDRRALGTDVRYFNGGTFVSGSLDYDTVLRAVNVASVQGTWQQIDAEGAAGTSVNFMLDRRAQPLLMLGNALFFQDPNGGPIPVRLSDALALRNLETLRDYVRTTTAFSNQALLGVTTPLNPRWQIGGDVRLSSIGAIAPVPEILPDGQPATGNIWSLGGQLIGNNLYSARDTHVFNASYQTAPTFKGLLLSYNNLSALNEAWQLEPSLQYYRQSGTDGLDLVRWKPGLRVSWRVAQSWVLESSLDYEVTHITSPTRNENSNRVFYYLGGRYDF</sequence>
<dbReference type="InterPro" id="IPR007730">
    <property type="entry name" value="SPOR-like_dom"/>
</dbReference>
<evidence type="ECO:0000256" key="1">
    <source>
        <dbReference type="SAM" id="MobiDB-lite"/>
    </source>
</evidence>
<dbReference type="SUPFAM" id="SSF48452">
    <property type="entry name" value="TPR-like"/>
    <property type="match status" value="1"/>
</dbReference>
<feature type="domain" description="SPOR" evidence="3">
    <location>
        <begin position="199"/>
        <end position="239"/>
    </location>
</feature>
<dbReference type="STRING" id="395495.Lcho_1543"/>
<dbReference type="OrthoDB" id="8558195at2"/>
<dbReference type="KEGG" id="lch:Lcho_1543"/>
<evidence type="ECO:0000313" key="5">
    <source>
        <dbReference type="Proteomes" id="UP000001693"/>
    </source>
</evidence>
<dbReference type="RefSeq" id="WP_012346573.1">
    <property type="nucleotide sequence ID" value="NC_010524.1"/>
</dbReference>
<dbReference type="GO" id="GO:0042834">
    <property type="term" value="F:peptidoglycan binding"/>
    <property type="evidence" value="ECO:0007669"/>
    <property type="project" value="InterPro"/>
</dbReference>
<protein>
    <submittedName>
        <fullName evidence="4">Sporulation domain protein</fullName>
    </submittedName>
</protein>
<name>B1XWE3_LEPCP</name>
<dbReference type="HOGENOM" id="CLU_332005_0_0_4"/>
<organism evidence="4 5">
    <name type="scientific">Leptothrix cholodnii (strain ATCC 51168 / LMG 8142 / SP-6)</name>
    <name type="common">Leptothrix discophora (strain SP-6)</name>
    <dbReference type="NCBI Taxonomy" id="395495"/>
    <lineage>
        <taxon>Bacteria</taxon>
        <taxon>Pseudomonadati</taxon>
        <taxon>Pseudomonadota</taxon>
        <taxon>Betaproteobacteria</taxon>
        <taxon>Burkholderiales</taxon>
        <taxon>Sphaerotilaceae</taxon>
        <taxon>Leptothrix</taxon>
    </lineage>
</organism>
<dbReference type="Gene3D" id="1.25.40.10">
    <property type="entry name" value="Tetratricopeptide repeat domain"/>
    <property type="match status" value="1"/>
</dbReference>
<evidence type="ECO:0000313" key="4">
    <source>
        <dbReference type="EMBL" id="ACB33811.1"/>
    </source>
</evidence>
<dbReference type="EMBL" id="CP001013">
    <property type="protein sequence ID" value="ACB33811.1"/>
    <property type="molecule type" value="Genomic_DNA"/>
</dbReference>
<dbReference type="Proteomes" id="UP000001693">
    <property type="component" value="Chromosome"/>
</dbReference>
<dbReference type="eggNOG" id="COG1729">
    <property type="taxonomic scope" value="Bacteria"/>
</dbReference>
<accession>B1XWE3</accession>